<reference evidence="2" key="1">
    <citation type="submission" date="2022-08" db="EMBL/GenBank/DDBJ databases">
        <authorList>
            <person name="Gutierrez-Valencia J."/>
        </authorList>
    </citation>
    <scope>NUCLEOTIDE SEQUENCE</scope>
</reference>
<dbReference type="GO" id="GO:0005737">
    <property type="term" value="C:cytoplasm"/>
    <property type="evidence" value="ECO:0007669"/>
    <property type="project" value="TreeGrafter"/>
</dbReference>
<dbReference type="GO" id="GO:0051082">
    <property type="term" value="F:unfolded protein binding"/>
    <property type="evidence" value="ECO:0007669"/>
    <property type="project" value="TreeGrafter"/>
</dbReference>
<accession>A0AAV0NYJ4</accession>
<protein>
    <recommendedName>
        <fullName evidence="1">J domain-containing protein</fullName>
    </recommendedName>
</protein>
<proteinExistence type="predicted"/>
<dbReference type="Proteomes" id="UP001154282">
    <property type="component" value="Unassembled WGS sequence"/>
</dbReference>
<dbReference type="GO" id="GO:0042026">
    <property type="term" value="P:protein refolding"/>
    <property type="evidence" value="ECO:0007669"/>
    <property type="project" value="TreeGrafter"/>
</dbReference>
<keyword evidence="3" id="KW-1185">Reference proteome</keyword>
<evidence type="ECO:0000313" key="3">
    <source>
        <dbReference type="Proteomes" id="UP001154282"/>
    </source>
</evidence>
<dbReference type="Pfam" id="PF00226">
    <property type="entry name" value="DnaJ"/>
    <property type="match status" value="1"/>
</dbReference>
<dbReference type="CDD" id="cd06257">
    <property type="entry name" value="DnaJ"/>
    <property type="match status" value="1"/>
</dbReference>
<feature type="domain" description="J" evidence="1">
    <location>
        <begin position="1"/>
        <end position="63"/>
    </location>
</feature>
<dbReference type="EMBL" id="CAMGYJ010000008">
    <property type="protein sequence ID" value="CAI0463799.1"/>
    <property type="molecule type" value="Genomic_DNA"/>
</dbReference>
<dbReference type="InterPro" id="IPR001623">
    <property type="entry name" value="DnaJ_domain"/>
</dbReference>
<dbReference type="PANTHER" id="PTHR43096:SF36">
    <property type="entry name" value="CHAPERONE PROTEIN DNAJ 1, MITOCHONDRIAL"/>
    <property type="match status" value="1"/>
</dbReference>
<dbReference type="SUPFAM" id="SSF46565">
    <property type="entry name" value="Chaperone J-domain"/>
    <property type="match status" value="1"/>
</dbReference>
<evidence type="ECO:0000313" key="2">
    <source>
        <dbReference type="EMBL" id="CAI0463799.1"/>
    </source>
</evidence>
<dbReference type="Gene3D" id="1.10.287.110">
    <property type="entry name" value="DnaJ domain"/>
    <property type="match status" value="1"/>
</dbReference>
<gene>
    <name evidence="2" type="ORF">LITE_LOCUS35902</name>
</gene>
<dbReference type="InterPro" id="IPR036869">
    <property type="entry name" value="J_dom_sf"/>
</dbReference>
<dbReference type="AlphaFoldDB" id="A0AAV0NYJ4"/>
<dbReference type="PROSITE" id="PS50076">
    <property type="entry name" value="DNAJ_2"/>
    <property type="match status" value="1"/>
</dbReference>
<comment type="caution">
    <text evidence="2">The sequence shown here is derived from an EMBL/GenBank/DDBJ whole genome shotgun (WGS) entry which is preliminary data.</text>
</comment>
<evidence type="ECO:0000259" key="1">
    <source>
        <dbReference type="PROSITE" id="PS50076"/>
    </source>
</evidence>
<name>A0AAV0NYJ4_9ROSI</name>
<dbReference type="PRINTS" id="PR00625">
    <property type="entry name" value="JDOMAIN"/>
</dbReference>
<sequence>MEDIGCVESRHYPRLVFLITLAKKYHPDANKNNPSAKKKLLEIRGAYKTLHDPEKRSQYDMGFNDATGFGYGASNAGNFRSSYHSNFSDTFRKVFSEIIFEVENDQISSDISCAYALSFCFVLKDCFGMAFLSTMEINIPMELNERQRVILEEFAMEEIKHENETSAEGDW</sequence>
<organism evidence="2 3">
    <name type="scientific">Linum tenue</name>
    <dbReference type="NCBI Taxonomy" id="586396"/>
    <lineage>
        <taxon>Eukaryota</taxon>
        <taxon>Viridiplantae</taxon>
        <taxon>Streptophyta</taxon>
        <taxon>Embryophyta</taxon>
        <taxon>Tracheophyta</taxon>
        <taxon>Spermatophyta</taxon>
        <taxon>Magnoliopsida</taxon>
        <taxon>eudicotyledons</taxon>
        <taxon>Gunneridae</taxon>
        <taxon>Pentapetalae</taxon>
        <taxon>rosids</taxon>
        <taxon>fabids</taxon>
        <taxon>Malpighiales</taxon>
        <taxon>Linaceae</taxon>
        <taxon>Linum</taxon>
    </lineage>
</organism>
<dbReference type="PANTHER" id="PTHR43096">
    <property type="entry name" value="DNAJ HOMOLOG 1, MITOCHONDRIAL-RELATED"/>
    <property type="match status" value="1"/>
</dbReference>